<keyword evidence="13" id="KW-1185">Reference proteome</keyword>
<dbReference type="RefSeq" id="WP_378016976.1">
    <property type="nucleotide sequence ID" value="NZ_JBHSKT010000004.1"/>
</dbReference>
<dbReference type="EMBL" id="JBHSKT010000004">
    <property type="protein sequence ID" value="MFC5270610.1"/>
    <property type="molecule type" value="Genomic_DNA"/>
</dbReference>
<evidence type="ECO:0000256" key="2">
    <source>
        <dbReference type="ARBA" id="ARBA00006555"/>
    </source>
</evidence>
<feature type="signal peptide" evidence="10">
    <location>
        <begin position="1"/>
        <end position="19"/>
    </location>
</feature>
<dbReference type="Gene3D" id="3.30.1150.10">
    <property type="match status" value="2"/>
</dbReference>
<gene>
    <name evidence="12" type="ORF">ACFPIB_08330</name>
</gene>
<evidence type="ECO:0000256" key="8">
    <source>
        <dbReference type="ARBA" id="ARBA00022989"/>
    </source>
</evidence>
<evidence type="ECO:0000256" key="5">
    <source>
        <dbReference type="ARBA" id="ARBA00022519"/>
    </source>
</evidence>
<evidence type="ECO:0000256" key="1">
    <source>
        <dbReference type="ARBA" id="ARBA00004383"/>
    </source>
</evidence>
<feature type="domain" description="TonB C-terminal" evidence="11">
    <location>
        <begin position="40"/>
        <end position="136"/>
    </location>
</feature>
<evidence type="ECO:0000256" key="7">
    <source>
        <dbReference type="ARBA" id="ARBA00022927"/>
    </source>
</evidence>
<protein>
    <submittedName>
        <fullName evidence="12">Energy transducer TonB</fullName>
    </submittedName>
</protein>
<dbReference type="InterPro" id="IPR051045">
    <property type="entry name" value="TonB-dependent_transducer"/>
</dbReference>
<comment type="similarity">
    <text evidence="2">Belongs to the TonB family.</text>
</comment>
<evidence type="ECO:0000313" key="12">
    <source>
        <dbReference type="EMBL" id="MFC5270610.1"/>
    </source>
</evidence>
<dbReference type="SUPFAM" id="SSF74653">
    <property type="entry name" value="TolA/TonB C-terminal domain"/>
    <property type="match status" value="2"/>
</dbReference>
<dbReference type="InterPro" id="IPR037682">
    <property type="entry name" value="TonB_C"/>
</dbReference>
<keyword evidence="3" id="KW-0813">Transport</keyword>
<proteinExistence type="inferred from homology"/>
<dbReference type="PROSITE" id="PS52015">
    <property type="entry name" value="TONB_CTD"/>
    <property type="match status" value="2"/>
</dbReference>
<keyword evidence="4" id="KW-1003">Cell membrane</keyword>
<keyword evidence="7" id="KW-0653">Protein transport</keyword>
<evidence type="ECO:0000256" key="6">
    <source>
        <dbReference type="ARBA" id="ARBA00022692"/>
    </source>
</evidence>
<dbReference type="NCBIfam" id="TIGR01352">
    <property type="entry name" value="tonB_Cterm"/>
    <property type="match status" value="2"/>
</dbReference>
<feature type="domain" description="TonB C-terminal" evidence="11">
    <location>
        <begin position="152"/>
        <end position="241"/>
    </location>
</feature>
<evidence type="ECO:0000256" key="4">
    <source>
        <dbReference type="ARBA" id="ARBA00022475"/>
    </source>
</evidence>
<keyword evidence="9" id="KW-0472">Membrane</keyword>
<evidence type="ECO:0000256" key="3">
    <source>
        <dbReference type="ARBA" id="ARBA00022448"/>
    </source>
</evidence>
<keyword evidence="8" id="KW-1133">Transmembrane helix</keyword>
<evidence type="ECO:0000256" key="10">
    <source>
        <dbReference type="SAM" id="SignalP"/>
    </source>
</evidence>
<dbReference type="Pfam" id="PF03544">
    <property type="entry name" value="TonB_C"/>
    <property type="match status" value="2"/>
</dbReference>
<evidence type="ECO:0000256" key="9">
    <source>
        <dbReference type="ARBA" id="ARBA00023136"/>
    </source>
</evidence>
<organism evidence="12 13">
    <name type="scientific">Adhaeribacter terreus</name>
    <dbReference type="NCBI Taxonomy" id="529703"/>
    <lineage>
        <taxon>Bacteria</taxon>
        <taxon>Pseudomonadati</taxon>
        <taxon>Bacteroidota</taxon>
        <taxon>Cytophagia</taxon>
        <taxon>Cytophagales</taxon>
        <taxon>Hymenobacteraceae</taxon>
        <taxon>Adhaeribacter</taxon>
    </lineage>
</organism>
<dbReference type="PANTHER" id="PTHR33446">
    <property type="entry name" value="PROTEIN TONB-RELATED"/>
    <property type="match status" value="1"/>
</dbReference>
<feature type="chain" id="PRO_5046753072" evidence="10">
    <location>
        <begin position="20"/>
        <end position="241"/>
    </location>
</feature>
<reference evidence="13" key="1">
    <citation type="journal article" date="2019" name="Int. J. Syst. Evol. Microbiol.">
        <title>The Global Catalogue of Microorganisms (GCM) 10K type strain sequencing project: providing services to taxonomists for standard genome sequencing and annotation.</title>
        <authorList>
            <consortium name="The Broad Institute Genomics Platform"/>
            <consortium name="The Broad Institute Genome Sequencing Center for Infectious Disease"/>
            <person name="Wu L."/>
            <person name="Ma J."/>
        </authorList>
    </citation>
    <scope>NUCLEOTIDE SEQUENCE [LARGE SCALE GENOMIC DNA]</scope>
    <source>
        <strain evidence="13">KACC 12602</strain>
    </source>
</reference>
<keyword evidence="10" id="KW-0732">Signal</keyword>
<keyword evidence="6" id="KW-0812">Transmembrane</keyword>
<evidence type="ECO:0000313" key="13">
    <source>
        <dbReference type="Proteomes" id="UP001596161"/>
    </source>
</evidence>
<dbReference type="Proteomes" id="UP001596161">
    <property type="component" value="Unassembled WGS sequence"/>
</dbReference>
<keyword evidence="5" id="KW-0997">Cell inner membrane</keyword>
<comment type="caution">
    <text evidence="12">The sequence shown here is derived from an EMBL/GenBank/DDBJ whole genome shotgun (WGS) entry which is preliminary data.</text>
</comment>
<evidence type="ECO:0000259" key="11">
    <source>
        <dbReference type="PROSITE" id="PS52015"/>
    </source>
</evidence>
<name>A0ABW0EBN9_9BACT</name>
<sequence>MKRLLLFACFLIAFFTASAQIRTTDEQVYSYADPMPEFPGGQTKMMEYIAQNIRYPGEALVNGLQGIVFVSFVVEKNGKITQVETIKSAAPSLDAEAVRVCESMPNWEPGKLNNQTVAVKFTLPIRFQFQTKDQTDSTAIIERVEEQPEFPGGQEAMFRFLATHIKYPKEAQKERIQGRSIISFVVNQDGSLSNYKIVKRLGYGADEEALRVLQAMPLWKPGKINGKPVRVKFTLPVLFQL</sequence>
<dbReference type="InterPro" id="IPR006260">
    <property type="entry name" value="TonB/TolA_C"/>
</dbReference>
<accession>A0ABW0EBN9</accession>
<dbReference type="PANTHER" id="PTHR33446:SF2">
    <property type="entry name" value="PROTEIN TONB"/>
    <property type="match status" value="1"/>
</dbReference>
<comment type="subcellular location">
    <subcellularLocation>
        <location evidence="1">Cell inner membrane</location>
        <topology evidence="1">Single-pass membrane protein</topology>
        <orientation evidence="1">Periplasmic side</orientation>
    </subcellularLocation>
</comment>